<organism evidence="2 3">
    <name type="scientific">Candidatus Lumbricidiphila eiseniae</name>
    <dbReference type="NCBI Taxonomy" id="1969409"/>
    <lineage>
        <taxon>Bacteria</taxon>
        <taxon>Bacillati</taxon>
        <taxon>Actinomycetota</taxon>
        <taxon>Actinomycetes</taxon>
        <taxon>Micrococcales</taxon>
        <taxon>Microbacteriaceae</taxon>
        <taxon>Candidatus Lumbricidiphila</taxon>
    </lineage>
</organism>
<evidence type="ECO:0000313" key="3">
    <source>
        <dbReference type="Proteomes" id="UP000219994"/>
    </source>
</evidence>
<accession>A0A2A6FUA8</accession>
<sequence>MGGSVNNKVYNLGSTFVVGVDLGGTKVRGGIAGLDGRVLCEIVEATTPAAGRDLVPQLSGLVSRLAAAVGYDTSAVVATAIGGAGIPDADSGRFGRAPNLGNLEEFSLVSDLESVLGHQVVLENDVNIAALGELHEGVGTQHDSFAFVSVGTGIGVGLILDRQLWAGVNGGAGEVGYLPFGADPLHPTNHRRGPLEEVVAGDAIVRRYREYSTPTTESVIDAAEVFNLAERGDVHAVASLDEEAKWIAFALVAIDAVTNPGLFVLGGGIGTRLELHEPVRAWLTRLGHPEFEIVVSSLGSHASIVGAVRLAIDLALQPREREAS</sequence>
<protein>
    <recommendedName>
        <fullName evidence="4">ROK family protein</fullName>
    </recommendedName>
</protein>
<dbReference type="SUPFAM" id="SSF53067">
    <property type="entry name" value="Actin-like ATPase domain"/>
    <property type="match status" value="1"/>
</dbReference>
<gene>
    <name evidence="2" type="ORF">B5766_01935</name>
</gene>
<dbReference type="EMBL" id="NAEP01000022">
    <property type="protein sequence ID" value="PDQ36201.1"/>
    <property type="molecule type" value="Genomic_DNA"/>
</dbReference>
<dbReference type="AlphaFoldDB" id="A0A2A6FUA8"/>
<comment type="caution">
    <text evidence="2">The sequence shown here is derived from an EMBL/GenBank/DDBJ whole genome shotgun (WGS) entry which is preliminary data.</text>
</comment>
<dbReference type="InterPro" id="IPR043129">
    <property type="entry name" value="ATPase_NBD"/>
</dbReference>
<reference evidence="3" key="1">
    <citation type="submission" date="2017-03" db="EMBL/GenBank/DDBJ databases">
        <authorList>
            <person name="Lund M.B."/>
        </authorList>
    </citation>
    <scope>NUCLEOTIDE SEQUENCE [LARGE SCALE GENOMIC DNA]</scope>
</reference>
<dbReference type="Gene3D" id="3.30.420.40">
    <property type="match status" value="2"/>
</dbReference>
<dbReference type="Pfam" id="PF00480">
    <property type="entry name" value="ROK"/>
    <property type="match status" value="1"/>
</dbReference>
<proteinExistence type="inferred from homology"/>
<dbReference type="InterPro" id="IPR000600">
    <property type="entry name" value="ROK"/>
</dbReference>
<comment type="similarity">
    <text evidence="1">Belongs to the ROK (NagC/XylR) family.</text>
</comment>
<evidence type="ECO:0000256" key="1">
    <source>
        <dbReference type="ARBA" id="ARBA00006479"/>
    </source>
</evidence>
<evidence type="ECO:0000313" key="2">
    <source>
        <dbReference type="EMBL" id="PDQ36201.1"/>
    </source>
</evidence>
<dbReference type="Proteomes" id="UP000219994">
    <property type="component" value="Unassembled WGS sequence"/>
</dbReference>
<evidence type="ECO:0008006" key="4">
    <source>
        <dbReference type="Google" id="ProtNLM"/>
    </source>
</evidence>
<dbReference type="PANTHER" id="PTHR18964">
    <property type="entry name" value="ROK (REPRESSOR, ORF, KINASE) FAMILY"/>
    <property type="match status" value="1"/>
</dbReference>
<name>A0A2A6FUA8_9MICO</name>
<dbReference type="PANTHER" id="PTHR18964:SF173">
    <property type="entry name" value="GLUCOKINASE"/>
    <property type="match status" value="1"/>
</dbReference>